<reference evidence="2 4" key="1">
    <citation type="submission" date="2014-07" db="EMBL/GenBank/DDBJ databases">
        <title>Porphyromonadaceae bacterium OUH 308042 = ATCC BAA-2681 = DSM 28342 draft genome.</title>
        <authorList>
            <person name="Sydenham T.V."/>
            <person name="Hasman H."/>
            <person name="Justensen U.S."/>
        </authorList>
    </citation>
    <scope>NUCLEOTIDE SEQUENCE [LARGE SCALE GENOMIC DNA]</scope>
    <source>
        <strain evidence="2 4">OUH 308042</strain>
    </source>
</reference>
<dbReference type="EMBL" id="JPIU01000037">
    <property type="protein sequence ID" value="KIO46000.1"/>
    <property type="molecule type" value="Genomic_DNA"/>
</dbReference>
<protein>
    <submittedName>
        <fullName evidence="2">Uncharacterized protein</fullName>
    </submittedName>
</protein>
<evidence type="ECO:0000313" key="4">
    <source>
        <dbReference type="Proteomes" id="UP000031980"/>
    </source>
</evidence>
<dbReference type="Proteomes" id="UP000031980">
    <property type="component" value="Unassembled WGS sequence"/>
</dbReference>
<dbReference type="EMBL" id="JPIT01000031">
    <property type="protein sequence ID" value="KIO43836.1"/>
    <property type="molecule type" value="Genomic_DNA"/>
</dbReference>
<evidence type="ECO:0000313" key="1">
    <source>
        <dbReference type="EMBL" id="KIO43836.1"/>
    </source>
</evidence>
<accession>A0A0C3R779</accession>
<proteinExistence type="predicted"/>
<dbReference type="Proteomes" id="UP000031937">
    <property type="component" value="Unassembled WGS sequence"/>
</dbReference>
<dbReference type="InterPro" id="IPR032183">
    <property type="entry name" value="PKD-like"/>
</dbReference>
<dbReference type="AlphaFoldDB" id="A0A0C3R779"/>
<dbReference type="Pfam" id="PF16407">
    <property type="entry name" value="PKD_2"/>
    <property type="match status" value="1"/>
</dbReference>
<reference evidence="1 3" key="2">
    <citation type="submission" date="2014-07" db="EMBL/GenBank/DDBJ databases">
        <title>Porphyromonadaceae bacterium OUH 334697 = ATCC BAA-2682 = DSM 28341 draft genome.</title>
        <authorList>
            <person name="Sydenham T.V."/>
            <person name="Hasman H."/>
            <person name="Justesen U.S."/>
        </authorList>
    </citation>
    <scope>NUCLEOTIDE SEQUENCE [LARGE SCALE GENOMIC DNA]</scope>
    <source>
        <strain evidence="1 3">OUH 334697</strain>
    </source>
</reference>
<sequence length="571" mass="65283">MTKEKKSHSRINLKEDVMKKRMKNMILWVIGLLLFSACYDDKGSYDYHDINEVAITLPTSQGVRLPKVDSVLVEITPDLKQTLVENESDLVFLWEKKLEKDMMNNWEICGHEKTCRIYIKPEDTEDIRLRLNLKDNTEGTTWYKEMVLKIIQPYSSTWFVLQDDGGKAVLGVVDGEGLSAVVIRDAYKEDTGKEWTVKGVPQCLTGNRIYGSPMNFLPPFMGFNPIVQRTVMALTDENMEVMDASTFETVWSLDEMLMQEGIIFSPRYLISRDGSSGGEMLINAGKVYYANMDGYSVYNSTKVEDGTSYRVEVGGNAKSRFFVYDEENHRFLNFAKEWSDNLERNINKYIRTSDRKFVDAPISLEFIGENKENEDTKNLFDPDKIDPAFKMVAMSEMSGGEKLLAFSTDVAERKIHVFEFSLAGWISGDKSHARCSGKFEIPFPEGSTGEELCFITSRGFDRIFFMASGNKIYKVDLNRSTPTMTIVYEHEHAGVTITNMKFKYYYNLYDWESESEIPYARVLAAVLDYGTNSGGIVEMQLNTAGDVDRNLNNTFEYKGFGKVVDICYTFK</sequence>
<gene>
    <name evidence="2" type="ORF">BA92_06070</name>
    <name evidence="1" type="ORF">IE90_12115</name>
</gene>
<name>A0A0C3R779_9PORP</name>
<keyword evidence="4" id="KW-1185">Reference proteome</keyword>
<comment type="caution">
    <text evidence="2">The sequence shown here is derived from an EMBL/GenBank/DDBJ whole genome shotgun (WGS) entry which is preliminary data.</text>
</comment>
<evidence type="ECO:0000313" key="3">
    <source>
        <dbReference type="Proteomes" id="UP000031937"/>
    </source>
</evidence>
<organism evidence="2 4">
    <name type="scientific">Sanguibacteroides justesenii</name>
    <dbReference type="NCBI Taxonomy" id="1547597"/>
    <lineage>
        <taxon>Bacteria</taxon>
        <taxon>Pseudomonadati</taxon>
        <taxon>Bacteroidota</taxon>
        <taxon>Bacteroidia</taxon>
        <taxon>Bacteroidales</taxon>
        <taxon>Porphyromonadaceae</taxon>
        <taxon>Sanguibacteroides</taxon>
    </lineage>
</organism>
<evidence type="ECO:0000313" key="2">
    <source>
        <dbReference type="EMBL" id="KIO46000.1"/>
    </source>
</evidence>